<evidence type="ECO:0000313" key="2">
    <source>
        <dbReference type="Proteomes" id="UP000045706"/>
    </source>
</evidence>
<name>A0A0G4KH51_VERLO</name>
<gene>
    <name evidence="1" type="ORF">BN1723_020794</name>
</gene>
<dbReference type="AlphaFoldDB" id="A0A0G4KH51"/>
<reference evidence="2" key="1">
    <citation type="submission" date="2015-05" db="EMBL/GenBank/DDBJ databases">
        <authorList>
            <person name="Fogelqvist Johan"/>
        </authorList>
    </citation>
    <scope>NUCLEOTIDE SEQUENCE [LARGE SCALE GENOMIC DNA]</scope>
</reference>
<organism evidence="1 2">
    <name type="scientific">Verticillium longisporum</name>
    <name type="common">Verticillium dahliae var. longisporum</name>
    <dbReference type="NCBI Taxonomy" id="100787"/>
    <lineage>
        <taxon>Eukaryota</taxon>
        <taxon>Fungi</taxon>
        <taxon>Dikarya</taxon>
        <taxon>Ascomycota</taxon>
        <taxon>Pezizomycotina</taxon>
        <taxon>Sordariomycetes</taxon>
        <taxon>Hypocreomycetidae</taxon>
        <taxon>Glomerellales</taxon>
        <taxon>Plectosphaerellaceae</taxon>
        <taxon>Verticillium</taxon>
    </lineage>
</organism>
<protein>
    <submittedName>
        <fullName evidence="1">Uncharacterized protein</fullName>
    </submittedName>
</protein>
<sequence>MKAVTSTPGMLGLFTAHQHGDSWCYKWTADALPDYPVQPEGDGLNICFGQRTGYGGNGNWER</sequence>
<dbReference type="EMBL" id="CVQI01000267">
    <property type="protein sequence ID" value="CRJ93880.1"/>
    <property type="molecule type" value="Genomic_DNA"/>
</dbReference>
<dbReference type="Proteomes" id="UP000045706">
    <property type="component" value="Unassembled WGS sequence"/>
</dbReference>
<feature type="non-terminal residue" evidence="1">
    <location>
        <position position="62"/>
    </location>
</feature>
<accession>A0A0G4KH51</accession>
<proteinExistence type="predicted"/>
<evidence type="ECO:0000313" key="1">
    <source>
        <dbReference type="EMBL" id="CRJ93880.1"/>
    </source>
</evidence>